<dbReference type="AlphaFoldDB" id="A0A2N0V0F8"/>
<reference evidence="1" key="1">
    <citation type="journal article" date="2018" name="Environ. Microbiol.">
        <title>Sporulation capability and amylosome conservation among diverse human colonic and rumen isolates of the keystone starch-degrader Ruminococcus bromii.</title>
        <authorList>
            <person name="Mukhopadhya I."/>
            <person name="Morais S."/>
            <person name="Laverde-Gomez J."/>
            <person name="Sheridan P.O."/>
            <person name="Walker A.W."/>
            <person name="Kelly W."/>
            <person name="Klieve A.V."/>
            <person name="Ouwerkerk D."/>
            <person name="Duncan S.H."/>
            <person name="Louis P."/>
            <person name="Koropatkin N."/>
            <person name="Cockburn D."/>
            <person name="Kibler R."/>
            <person name="Cooper P.J."/>
            <person name="Sandoval C."/>
            <person name="Crost E."/>
            <person name="Juge N."/>
            <person name="Bayer E.A."/>
            <person name="Flint H.J."/>
        </authorList>
    </citation>
    <scope>NUCLEOTIDE SEQUENCE [LARGE SCALE GENOMIC DNA]</scope>
    <source>
        <strain evidence="1">ATCC 27255</strain>
    </source>
</reference>
<gene>
    <name evidence="1" type="ORF">RBATCC27255_00050</name>
</gene>
<evidence type="ECO:0000313" key="1">
    <source>
        <dbReference type="EMBL" id="PKD32736.1"/>
    </source>
</evidence>
<comment type="caution">
    <text evidence="1">The sequence shown here is derived from an EMBL/GenBank/DDBJ whole genome shotgun (WGS) entry which is preliminary data.</text>
</comment>
<keyword evidence="2" id="KW-1185">Reference proteome</keyword>
<protein>
    <submittedName>
        <fullName evidence="1">Uncharacterized protein</fullName>
    </submittedName>
</protein>
<name>A0A2N0V0F8_9FIRM</name>
<accession>A0A2N0V0F8</accession>
<proteinExistence type="predicted"/>
<dbReference type="Proteomes" id="UP000233425">
    <property type="component" value="Unassembled WGS sequence"/>
</dbReference>
<sequence length="111" mass="11599">MNVNFNGYGENAATFIADKTITEAGVPVKMKDNGTVAKCDASENFCGVCVSVRGGYAVVQLSGYVKVKSDKKITVGYKKLSATAVGGVSVTTTGREYLVLDSTDTSVGFIL</sequence>
<dbReference type="RefSeq" id="WP_101028236.1">
    <property type="nucleotide sequence ID" value="NZ_CABMMZ010000013.1"/>
</dbReference>
<dbReference type="EMBL" id="NNSR01000013">
    <property type="protein sequence ID" value="PKD32736.1"/>
    <property type="molecule type" value="Genomic_DNA"/>
</dbReference>
<evidence type="ECO:0000313" key="2">
    <source>
        <dbReference type="Proteomes" id="UP000233425"/>
    </source>
</evidence>
<organism evidence="1 2">
    <name type="scientific">Ruminococcus bromii</name>
    <dbReference type="NCBI Taxonomy" id="40518"/>
    <lineage>
        <taxon>Bacteria</taxon>
        <taxon>Bacillati</taxon>
        <taxon>Bacillota</taxon>
        <taxon>Clostridia</taxon>
        <taxon>Eubacteriales</taxon>
        <taxon>Oscillospiraceae</taxon>
        <taxon>Ruminococcus</taxon>
    </lineage>
</organism>